<dbReference type="OrthoDB" id="7873117at2759"/>
<proteinExistence type="predicted"/>
<evidence type="ECO:0000313" key="3">
    <source>
        <dbReference type="Proteomes" id="UP000295192"/>
    </source>
</evidence>
<feature type="compositionally biased region" description="Polar residues" evidence="1">
    <location>
        <begin position="252"/>
        <end position="261"/>
    </location>
</feature>
<keyword evidence="3" id="KW-1185">Reference proteome</keyword>
<evidence type="ECO:0000256" key="1">
    <source>
        <dbReference type="SAM" id="MobiDB-lite"/>
    </source>
</evidence>
<feature type="region of interest" description="Disordered" evidence="1">
    <location>
        <begin position="174"/>
        <end position="202"/>
    </location>
</feature>
<dbReference type="EMBL" id="LSRL02000068">
    <property type="protein sequence ID" value="TDG45911.1"/>
    <property type="molecule type" value="Genomic_DNA"/>
</dbReference>
<dbReference type="Proteomes" id="UP000295192">
    <property type="component" value="Unassembled WGS sequence"/>
</dbReference>
<feature type="compositionally biased region" description="Basic and acidic residues" evidence="1">
    <location>
        <begin position="132"/>
        <end position="141"/>
    </location>
</feature>
<evidence type="ECO:0000313" key="2">
    <source>
        <dbReference type="EMBL" id="TDG45911.1"/>
    </source>
</evidence>
<name>A0A484BDN7_DRONA</name>
<feature type="compositionally biased region" description="Low complexity" evidence="1">
    <location>
        <begin position="224"/>
        <end position="245"/>
    </location>
</feature>
<feature type="compositionally biased region" description="Low complexity" evidence="1">
    <location>
        <begin position="174"/>
        <end position="196"/>
    </location>
</feature>
<organism evidence="2 3">
    <name type="scientific">Drosophila navojoa</name>
    <name type="common">Fruit fly</name>
    <dbReference type="NCBI Taxonomy" id="7232"/>
    <lineage>
        <taxon>Eukaryota</taxon>
        <taxon>Metazoa</taxon>
        <taxon>Ecdysozoa</taxon>
        <taxon>Arthropoda</taxon>
        <taxon>Hexapoda</taxon>
        <taxon>Insecta</taxon>
        <taxon>Pterygota</taxon>
        <taxon>Neoptera</taxon>
        <taxon>Endopterygota</taxon>
        <taxon>Diptera</taxon>
        <taxon>Brachycera</taxon>
        <taxon>Muscomorpha</taxon>
        <taxon>Ephydroidea</taxon>
        <taxon>Drosophilidae</taxon>
        <taxon>Drosophila</taxon>
    </lineage>
</organism>
<reference evidence="2 3" key="1">
    <citation type="journal article" date="2019" name="J. Hered.">
        <title>An Improved Genome Assembly for Drosophila navojoa, the Basal Species in the mojavensis Cluster.</title>
        <authorList>
            <person name="Vanderlinde T."/>
            <person name="Dupim E.G."/>
            <person name="Nazario-Yepiz N.O."/>
            <person name="Carvalho A.B."/>
        </authorList>
    </citation>
    <scope>NUCLEOTIDE SEQUENCE [LARGE SCALE GENOMIC DNA]</scope>
    <source>
        <strain evidence="2">Navoj_Jal97</strain>
        <tissue evidence="2">Whole organism</tissue>
    </source>
</reference>
<dbReference type="OMA" id="TDPYYTH"/>
<feature type="region of interest" description="Disordered" evidence="1">
    <location>
        <begin position="221"/>
        <end position="278"/>
    </location>
</feature>
<feature type="region of interest" description="Disordered" evidence="1">
    <location>
        <begin position="132"/>
        <end position="153"/>
    </location>
</feature>
<sequence length="278" mass="31487">MQPRLPDLPYVRRRNRQEESQSVELEDGELSDEDVEMHCTWGSDCRLRHSGSSDMGNYVMFEPVNLPVPPDMYGTCMGALSPDAGWKHETERKGSFDRSRKHKDGGRLAKCEDNEQSLMELNDLDTDPYYTHHEQTEERSPPRSSMDCPNHPPSPYHSSLTRWRGCNMLDWQSSSRSSSSSSPDYSSTTNSMSSSSPTAMCSANPLKRKLYRKQRGCRWNTYLSSDSDSSSYRSSTPSSEQSYSSLDVDMDSINSNYPNSMRKTKADAAPPSKSRKTL</sequence>
<comment type="caution">
    <text evidence="2">The sequence shown here is derived from an EMBL/GenBank/DDBJ whole genome shotgun (WGS) entry which is preliminary data.</text>
</comment>
<feature type="compositionally biased region" description="Basic and acidic residues" evidence="1">
    <location>
        <begin position="85"/>
        <end position="98"/>
    </location>
</feature>
<dbReference type="STRING" id="7232.A0A484BDN7"/>
<feature type="region of interest" description="Disordered" evidence="1">
    <location>
        <begin position="83"/>
        <end position="116"/>
    </location>
</feature>
<feature type="region of interest" description="Disordered" evidence="1">
    <location>
        <begin position="1"/>
        <end position="31"/>
    </location>
</feature>
<dbReference type="AlphaFoldDB" id="A0A484BDN7"/>
<protein>
    <submittedName>
        <fullName evidence="2">Uncharacterized protein</fullName>
    </submittedName>
</protein>
<accession>A0A484BDN7</accession>
<gene>
    <name evidence="2" type="ORF">AWZ03_007631</name>
</gene>